<evidence type="ECO:0000313" key="4">
    <source>
        <dbReference type="Proteomes" id="UP000238823"/>
    </source>
</evidence>
<dbReference type="EMBL" id="PVNL01000013">
    <property type="protein sequence ID" value="PRQ09715.1"/>
    <property type="molecule type" value="Genomic_DNA"/>
</dbReference>
<dbReference type="AlphaFoldDB" id="A0A2S9YX88"/>
<comment type="similarity">
    <text evidence="1">Belongs to the universal stress protein A family.</text>
</comment>
<gene>
    <name evidence="3" type="ORF">ENSA7_04690</name>
</gene>
<name>A0A2S9YX88_9BACT</name>
<evidence type="ECO:0000256" key="1">
    <source>
        <dbReference type="ARBA" id="ARBA00008791"/>
    </source>
</evidence>
<dbReference type="Proteomes" id="UP000238823">
    <property type="component" value="Unassembled WGS sequence"/>
</dbReference>
<dbReference type="InterPro" id="IPR006015">
    <property type="entry name" value="Universal_stress_UspA"/>
</dbReference>
<dbReference type="PANTHER" id="PTHR46268:SF6">
    <property type="entry name" value="UNIVERSAL STRESS PROTEIN UP12"/>
    <property type="match status" value="1"/>
</dbReference>
<dbReference type="CDD" id="cd00293">
    <property type="entry name" value="USP-like"/>
    <property type="match status" value="2"/>
</dbReference>
<protein>
    <submittedName>
        <fullName evidence="3">Universal stress protein</fullName>
    </submittedName>
</protein>
<feature type="domain" description="UspA" evidence="2">
    <location>
        <begin position="35"/>
        <end position="160"/>
    </location>
</feature>
<dbReference type="PANTHER" id="PTHR46268">
    <property type="entry name" value="STRESS RESPONSE PROTEIN NHAX"/>
    <property type="match status" value="1"/>
</dbReference>
<sequence length="312" mass="33393">MDEEDDPSDHAWVPSSEQPPPFKWAIGVELDEDHLGPLRFAAVLARADPRDVTLGLHVLPSHELLHPLVTHAEAAQINEKVANRVAGLMAREGLAESQVRVELVEDDEVEHGLAEVSRRLGVDALIVGRRAKRDEDPIVRLGEVTRRLLRKLPVPIIVTPPDFGSADEPDIGSGPVIVGVDLSEHCDAAVAFANTLAAKLGRPLLLAHGTPAFSWGVSYIPTASMEQLQAQTREAAADKLRAWALSRGISADQHVFMGDPAKMLLALARSNDAAVLVTGSRLLGPVERLFLSSVSSELAAAARCPVAVVPGD</sequence>
<dbReference type="InterPro" id="IPR006016">
    <property type="entry name" value="UspA"/>
</dbReference>
<evidence type="ECO:0000313" key="3">
    <source>
        <dbReference type="EMBL" id="PRQ09715.1"/>
    </source>
</evidence>
<accession>A0A2S9YX88</accession>
<reference evidence="3 4" key="1">
    <citation type="submission" date="2018-03" db="EMBL/GenBank/DDBJ databases">
        <title>Draft Genome Sequences of the Obligatory Marine Myxobacteria Enhygromyxa salina SWB007.</title>
        <authorList>
            <person name="Poehlein A."/>
            <person name="Moghaddam J.A."/>
            <person name="Harms H."/>
            <person name="Alanjari M."/>
            <person name="Koenig G.M."/>
            <person name="Daniel R."/>
            <person name="Schaeberle T.F."/>
        </authorList>
    </citation>
    <scope>NUCLEOTIDE SEQUENCE [LARGE SCALE GENOMIC DNA]</scope>
    <source>
        <strain evidence="3 4">SWB007</strain>
    </source>
</reference>
<dbReference type="PRINTS" id="PR01438">
    <property type="entry name" value="UNVRSLSTRESS"/>
</dbReference>
<dbReference type="Gene3D" id="3.40.50.620">
    <property type="entry name" value="HUPs"/>
    <property type="match status" value="2"/>
</dbReference>
<organism evidence="3 4">
    <name type="scientific">Enhygromyxa salina</name>
    <dbReference type="NCBI Taxonomy" id="215803"/>
    <lineage>
        <taxon>Bacteria</taxon>
        <taxon>Pseudomonadati</taxon>
        <taxon>Myxococcota</taxon>
        <taxon>Polyangia</taxon>
        <taxon>Nannocystales</taxon>
        <taxon>Nannocystaceae</taxon>
        <taxon>Enhygromyxa</taxon>
    </lineage>
</organism>
<dbReference type="Pfam" id="PF00582">
    <property type="entry name" value="Usp"/>
    <property type="match status" value="2"/>
</dbReference>
<evidence type="ECO:0000259" key="2">
    <source>
        <dbReference type="Pfam" id="PF00582"/>
    </source>
</evidence>
<feature type="domain" description="UspA" evidence="2">
    <location>
        <begin position="175"/>
        <end position="310"/>
    </location>
</feature>
<proteinExistence type="inferred from homology"/>
<dbReference type="InterPro" id="IPR014729">
    <property type="entry name" value="Rossmann-like_a/b/a_fold"/>
</dbReference>
<dbReference type="SUPFAM" id="SSF52402">
    <property type="entry name" value="Adenine nucleotide alpha hydrolases-like"/>
    <property type="match status" value="2"/>
</dbReference>
<comment type="caution">
    <text evidence="3">The sequence shown here is derived from an EMBL/GenBank/DDBJ whole genome shotgun (WGS) entry which is preliminary data.</text>
</comment>